<dbReference type="InterPro" id="IPR036724">
    <property type="entry name" value="Cobalamin-bd_sf"/>
</dbReference>
<dbReference type="SUPFAM" id="SSF52242">
    <property type="entry name" value="Cobalamin (vitamin B12)-binding domain"/>
    <property type="match status" value="1"/>
</dbReference>
<name>A0A7C5XLK5_9CREN</name>
<dbReference type="InterPro" id="IPR036594">
    <property type="entry name" value="Meth_synthase_dom"/>
</dbReference>
<dbReference type="Pfam" id="PF02607">
    <property type="entry name" value="B12-binding_2"/>
    <property type="match status" value="1"/>
</dbReference>
<dbReference type="Gene3D" id="1.10.1240.10">
    <property type="entry name" value="Methionine synthase domain"/>
    <property type="match status" value="1"/>
</dbReference>
<dbReference type="InterPro" id="IPR050554">
    <property type="entry name" value="Met_Synthase/Corrinoid"/>
</dbReference>
<dbReference type="GO" id="GO:0008705">
    <property type="term" value="F:methionine synthase activity"/>
    <property type="evidence" value="ECO:0007669"/>
    <property type="project" value="TreeGrafter"/>
</dbReference>
<dbReference type="AlphaFoldDB" id="A0A7C5XLK5"/>
<evidence type="ECO:0000256" key="3">
    <source>
        <dbReference type="ARBA" id="ARBA00023285"/>
    </source>
</evidence>
<dbReference type="GO" id="GO:0050667">
    <property type="term" value="P:homocysteine metabolic process"/>
    <property type="evidence" value="ECO:0007669"/>
    <property type="project" value="TreeGrafter"/>
</dbReference>
<dbReference type="EMBL" id="DRUB01000213">
    <property type="protein sequence ID" value="HHR97213.1"/>
    <property type="molecule type" value="Genomic_DNA"/>
</dbReference>
<dbReference type="InterPro" id="IPR003759">
    <property type="entry name" value="Cbl-bd_cap"/>
</dbReference>
<reference evidence="6" key="1">
    <citation type="journal article" date="2020" name="mSystems">
        <title>Genome- and Community-Level Interaction Insights into Carbon Utilization and Element Cycling Functions of Hydrothermarchaeota in Hydrothermal Sediment.</title>
        <authorList>
            <person name="Zhou Z."/>
            <person name="Liu Y."/>
            <person name="Xu W."/>
            <person name="Pan J."/>
            <person name="Luo Z.H."/>
            <person name="Li M."/>
        </authorList>
    </citation>
    <scope>NUCLEOTIDE SEQUENCE [LARGE SCALE GENOMIC DNA]</scope>
    <source>
        <strain evidence="7">SpSt-1</strain>
        <strain evidence="6">SpSt-1121</strain>
    </source>
</reference>
<dbReference type="PANTHER" id="PTHR45833:SF1">
    <property type="entry name" value="METHIONINE SYNTHASE"/>
    <property type="match status" value="1"/>
</dbReference>
<sequence length="216" mass="23829">MSLSEEFVGAVVDLDEVKAVELTKKRLESGEDPLKILDDLTKAANVIGEKYERGEFFIADLVMAGEILKEISDIVRPKLRELGRVREAVGRFVIGTVEGDIHDIGKNIVITMAEAAGFEVIDLGVDVSPSKFVEAIQKYNPDIVGMSCLITVGIESMKKTVDAIKEAGLRDRVKIIIGGGRVDQYACEYVDADAWTNSAAEGIRIMLKWIEEKKKR</sequence>
<dbReference type="GO" id="GO:0031419">
    <property type="term" value="F:cobalamin binding"/>
    <property type="evidence" value="ECO:0007669"/>
    <property type="project" value="InterPro"/>
</dbReference>
<dbReference type="FunFam" id="3.40.50.280:FF:000003">
    <property type="entry name" value="Dimethylamine methyltransferase corrinoid protein"/>
    <property type="match status" value="1"/>
</dbReference>
<dbReference type="CDD" id="cd02070">
    <property type="entry name" value="corrinoid_protein_B12-BD"/>
    <property type="match status" value="1"/>
</dbReference>
<dbReference type="SMART" id="SM01018">
    <property type="entry name" value="B12-binding_2"/>
    <property type="match status" value="1"/>
</dbReference>
<evidence type="ECO:0000313" key="7">
    <source>
        <dbReference type="EMBL" id="HHR97213.1"/>
    </source>
</evidence>
<feature type="domain" description="B12-binding N-terminal" evidence="5">
    <location>
        <begin position="1"/>
        <end position="87"/>
    </location>
</feature>
<evidence type="ECO:0000259" key="5">
    <source>
        <dbReference type="PROSITE" id="PS51337"/>
    </source>
</evidence>
<protein>
    <submittedName>
        <fullName evidence="6">Cobalamin-binding protein</fullName>
    </submittedName>
</protein>
<evidence type="ECO:0000259" key="4">
    <source>
        <dbReference type="PROSITE" id="PS51332"/>
    </source>
</evidence>
<dbReference type="Gene3D" id="3.40.50.280">
    <property type="entry name" value="Cobalamin-binding domain"/>
    <property type="match status" value="1"/>
</dbReference>
<dbReference type="Pfam" id="PF02310">
    <property type="entry name" value="B12-binding"/>
    <property type="match status" value="1"/>
</dbReference>
<accession>A0A7C5XLK5</accession>
<feature type="domain" description="B12-binding" evidence="4">
    <location>
        <begin position="89"/>
        <end position="216"/>
    </location>
</feature>
<dbReference type="SUPFAM" id="SSF47644">
    <property type="entry name" value="Methionine synthase domain"/>
    <property type="match status" value="1"/>
</dbReference>
<dbReference type="EMBL" id="DRZI01000005">
    <property type="protein sequence ID" value="HHP81049.1"/>
    <property type="molecule type" value="Genomic_DNA"/>
</dbReference>
<evidence type="ECO:0000313" key="6">
    <source>
        <dbReference type="EMBL" id="HHP81049.1"/>
    </source>
</evidence>
<gene>
    <name evidence="7" type="ORF">ENL47_10580</name>
    <name evidence="6" type="ORF">ENM84_00135</name>
</gene>
<organism evidence="6">
    <name type="scientific">Ignisphaera aggregans</name>
    <dbReference type="NCBI Taxonomy" id="334771"/>
    <lineage>
        <taxon>Archaea</taxon>
        <taxon>Thermoproteota</taxon>
        <taxon>Thermoprotei</taxon>
        <taxon>Desulfurococcales</taxon>
        <taxon>Desulfurococcaceae</taxon>
        <taxon>Ignisphaera</taxon>
    </lineage>
</organism>
<dbReference type="PROSITE" id="PS51337">
    <property type="entry name" value="B12_BINDING_NTER"/>
    <property type="match status" value="1"/>
</dbReference>
<keyword evidence="3" id="KW-0170">Cobalt</keyword>
<dbReference type="InterPro" id="IPR006158">
    <property type="entry name" value="Cobalamin-bd"/>
</dbReference>
<dbReference type="PROSITE" id="PS51332">
    <property type="entry name" value="B12_BINDING"/>
    <property type="match status" value="1"/>
</dbReference>
<keyword evidence="2" id="KW-0479">Metal-binding</keyword>
<comment type="caution">
    <text evidence="6">The sequence shown here is derived from an EMBL/GenBank/DDBJ whole genome shotgun (WGS) entry which is preliminary data.</text>
</comment>
<dbReference type="PANTHER" id="PTHR45833">
    <property type="entry name" value="METHIONINE SYNTHASE"/>
    <property type="match status" value="1"/>
</dbReference>
<evidence type="ECO:0000256" key="2">
    <source>
        <dbReference type="ARBA" id="ARBA00022723"/>
    </source>
</evidence>
<comment type="similarity">
    <text evidence="1">Belongs to the methylamine corrinoid protein family.</text>
</comment>
<dbReference type="GO" id="GO:0005829">
    <property type="term" value="C:cytosol"/>
    <property type="evidence" value="ECO:0007669"/>
    <property type="project" value="TreeGrafter"/>
</dbReference>
<dbReference type="GO" id="GO:0046872">
    <property type="term" value="F:metal ion binding"/>
    <property type="evidence" value="ECO:0007669"/>
    <property type="project" value="UniProtKB-KW"/>
</dbReference>
<proteinExistence type="inferred from homology"/>
<evidence type="ECO:0000256" key="1">
    <source>
        <dbReference type="ARBA" id="ARBA00010854"/>
    </source>
</evidence>
<dbReference type="GO" id="GO:0046653">
    <property type="term" value="P:tetrahydrofolate metabolic process"/>
    <property type="evidence" value="ECO:0007669"/>
    <property type="project" value="TreeGrafter"/>
</dbReference>